<proteinExistence type="predicted"/>
<dbReference type="VEuPathDB" id="VectorBase:BGLB008983"/>
<evidence type="ECO:0000256" key="4">
    <source>
        <dbReference type="ARBA" id="ARBA00021436"/>
    </source>
</evidence>
<dbReference type="Pfam" id="PF14713">
    <property type="entry name" value="DUF4464"/>
    <property type="match status" value="1"/>
</dbReference>
<name>A0A2C9JW76_BIOGL</name>
<comment type="function">
    <text evidence="1">May be involved in spermatogenesis.</text>
</comment>
<dbReference type="PANTHER" id="PTHR33588">
    <property type="entry name" value="CILIA- AND FLAGELLA-ASSOCIATED PROTEIN 299"/>
    <property type="match status" value="1"/>
</dbReference>
<gene>
    <name evidence="7" type="primary">106070509</name>
</gene>
<dbReference type="PANTHER" id="PTHR33588:SF1">
    <property type="entry name" value="CILIA- AND FLAGELLA-ASSOCIATED PROTEIN 299"/>
    <property type="match status" value="1"/>
</dbReference>
<dbReference type="GO" id="GO:0005634">
    <property type="term" value="C:nucleus"/>
    <property type="evidence" value="ECO:0007669"/>
    <property type="project" value="UniProtKB-SubCell"/>
</dbReference>
<evidence type="ECO:0000256" key="6">
    <source>
        <dbReference type="ARBA" id="ARBA00023242"/>
    </source>
</evidence>
<reference evidence="7" key="1">
    <citation type="submission" date="2020-05" db="UniProtKB">
        <authorList>
            <consortium name="EnsemblMetazoa"/>
        </authorList>
    </citation>
    <scope>IDENTIFICATION</scope>
    <source>
        <strain evidence="7">BB02</strain>
    </source>
</reference>
<organism evidence="7 8">
    <name type="scientific">Biomphalaria glabrata</name>
    <name type="common">Bloodfluke planorb</name>
    <name type="synonym">Freshwater snail</name>
    <dbReference type="NCBI Taxonomy" id="6526"/>
    <lineage>
        <taxon>Eukaryota</taxon>
        <taxon>Metazoa</taxon>
        <taxon>Spiralia</taxon>
        <taxon>Lophotrochozoa</taxon>
        <taxon>Mollusca</taxon>
        <taxon>Gastropoda</taxon>
        <taxon>Heterobranchia</taxon>
        <taxon>Euthyneura</taxon>
        <taxon>Panpulmonata</taxon>
        <taxon>Hygrophila</taxon>
        <taxon>Lymnaeoidea</taxon>
        <taxon>Planorbidae</taxon>
        <taxon>Biomphalaria</taxon>
    </lineage>
</organism>
<dbReference type="KEGG" id="bgt:106070509"/>
<dbReference type="EnsemblMetazoa" id="BGLB008983-RB">
    <property type="protein sequence ID" value="BGLB008983-PB"/>
    <property type="gene ID" value="BGLB008983"/>
</dbReference>
<protein>
    <recommendedName>
        <fullName evidence="4">Cilia- and flagella-associated protein 299</fullName>
    </recommendedName>
</protein>
<evidence type="ECO:0000256" key="5">
    <source>
        <dbReference type="ARBA" id="ARBA00022490"/>
    </source>
</evidence>
<evidence type="ECO:0000256" key="3">
    <source>
        <dbReference type="ARBA" id="ARBA00004496"/>
    </source>
</evidence>
<evidence type="ECO:0000313" key="8">
    <source>
        <dbReference type="Proteomes" id="UP000076420"/>
    </source>
</evidence>
<dbReference type="STRING" id="6526.A0A2C9JW76"/>
<keyword evidence="6" id="KW-0539">Nucleus</keyword>
<dbReference type="InterPro" id="IPR027887">
    <property type="entry name" value="DUF4464"/>
</dbReference>
<evidence type="ECO:0000256" key="1">
    <source>
        <dbReference type="ARBA" id="ARBA00003056"/>
    </source>
</evidence>
<dbReference type="Proteomes" id="UP000076420">
    <property type="component" value="Unassembled WGS sequence"/>
</dbReference>
<accession>A0A2C9JW76</accession>
<sequence>MDGYTFRTPTGKGIHEYVDYEQYLSSLVTTADKFYTEDVAIAQKLIELGFKGPIDGFTEEEFNQMKQMYEKKKRVMPALLQTKLLLSGGRTYEDGLLRALQMREEGNRSGKNWSIFFLRMYNSKGQEVSAYIDYAHRLSTEDFGPIFDLDKPFLPHKSDLSFLNWETSDAVWNDSPNYQVLCLSLHGIVFRNKRDNKIVNPDPFGAPGDNSSRTNISTTMYLSAFVIDHYNRL</sequence>
<evidence type="ECO:0000256" key="2">
    <source>
        <dbReference type="ARBA" id="ARBA00004123"/>
    </source>
</evidence>
<evidence type="ECO:0000313" key="7">
    <source>
        <dbReference type="EnsemblMetazoa" id="BGLB008983-PB"/>
    </source>
</evidence>
<keyword evidence="5" id="KW-0963">Cytoplasm</keyword>
<dbReference type="AlphaFoldDB" id="A0A2C9JW76"/>
<dbReference type="GO" id="GO:0005737">
    <property type="term" value="C:cytoplasm"/>
    <property type="evidence" value="ECO:0007669"/>
    <property type="project" value="UniProtKB-SubCell"/>
</dbReference>
<dbReference type="VEuPathDB" id="VectorBase:BGLAX_032270"/>
<dbReference type="OrthoDB" id="2136125at2759"/>
<comment type="subcellular location">
    <subcellularLocation>
        <location evidence="3">Cytoplasm</location>
    </subcellularLocation>
    <subcellularLocation>
        <location evidence="2">Nucleus</location>
    </subcellularLocation>
</comment>